<accession>T0ZJW9</accession>
<organism evidence="5">
    <name type="scientific">mine drainage metagenome</name>
    <dbReference type="NCBI Taxonomy" id="410659"/>
    <lineage>
        <taxon>unclassified sequences</taxon>
        <taxon>metagenomes</taxon>
        <taxon>ecological metagenomes</taxon>
    </lineage>
</organism>
<proteinExistence type="predicted"/>
<evidence type="ECO:0000256" key="3">
    <source>
        <dbReference type="ARBA" id="ARBA00023163"/>
    </source>
</evidence>
<keyword evidence="2" id="KW-0238">DNA-binding</keyword>
<evidence type="ECO:0000259" key="4">
    <source>
        <dbReference type="PROSITE" id="PS50949"/>
    </source>
</evidence>
<dbReference type="EMBL" id="AUZZ01006843">
    <property type="protein sequence ID" value="EQD44767.1"/>
    <property type="molecule type" value="Genomic_DNA"/>
</dbReference>
<dbReference type="PANTHER" id="PTHR43537:SF44">
    <property type="entry name" value="GNTR FAMILY REGULATORY PROTEIN"/>
    <property type="match status" value="1"/>
</dbReference>
<dbReference type="GO" id="GO:0003700">
    <property type="term" value="F:DNA-binding transcription factor activity"/>
    <property type="evidence" value="ECO:0007669"/>
    <property type="project" value="InterPro"/>
</dbReference>
<keyword evidence="1" id="KW-0805">Transcription regulation</keyword>
<feature type="non-terminal residue" evidence="5">
    <location>
        <position position="130"/>
    </location>
</feature>
<dbReference type="PRINTS" id="PR00035">
    <property type="entry name" value="HTHGNTR"/>
</dbReference>
<evidence type="ECO:0000256" key="2">
    <source>
        <dbReference type="ARBA" id="ARBA00023125"/>
    </source>
</evidence>
<reference evidence="5" key="2">
    <citation type="journal article" date="2014" name="ISME J.">
        <title>Microbial stratification in low pH oxic and suboxic macroscopic growths along an acid mine drainage.</title>
        <authorList>
            <person name="Mendez-Garcia C."/>
            <person name="Mesa V."/>
            <person name="Sprenger R.R."/>
            <person name="Richter M."/>
            <person name="Diez M.S."/>
            <person name="Solano J."/>
            <person name="Bargiela R."/>
            <person name="Golyshina O.V."/>
            <person name="Manteca A."/>
            <person name="Ramos J.L."/>
            <person name="Gallego J.R."/>
            <person name="Llorente I."/>
            <person name="Martins Dos Santos V.A."/>
            <person name="Jensen O.N."/>
            <person name="Pelaez A.I."/>
            <person name="Sanchez J."/>
            <person name="Ferrer M."/>
        </authorList>
    </citation>
    <scope>NUCLEOTIDE SEQUENCE</scope>
</reference>
<feature type="domain" description="HTH gntR-type" evidence="4">
    <location>
        <begin position="30"/>
        <end position="98"/>
    </location>
</feature>
<gene>
    <name evidence="5" type="ORF">B2A_09475</name>
</gene>
<dbReference type="Pfam" id="PF00392">
    <property type="entry name" value="GntR"/>
    <property type="match status" value="1"/>
</dbReference>
<dbReference type="InterPro" id="IPR036390">
    <property type="entry name" value="WH_DNA-bd_sf"/>
</dbReference>
<dbReference type="InterPro" id="IPR000524">
    <property type="entry name" value="Tscrpt_reg_HTH_GntR"/>
</dbReference>
<comment type="caution">
    <text evidence="5">The sequence shown here is derived from an EMBL/GenBank/DDBJ whole genome shotgun (WGS) entry which is preliminary data.</text>
</comment>
<dbReference type="CDD" id="cd07377">
    <property type="entry name" value="WHTH_GntR"/>
    <property type="match status" value="1"/>
</dbReference>
<name>T0ZJW9_9ZZZZ</name>
<dbReference type="AlphaFoldDB" id="T0ZJW9"/>
<dbReference type="Gene3D" id="1.10.10.10">
    <property type="entry name" value="Winged helix-like DNA-binding domain superfamily/Winged helix DNA-binding domain"/>
    <property type="match status" value="1"/>
</dbReference>
<evidence type="ECO:0000256" key="1">
    <source>
        <dbReference type="ARBA" id="ARBA00023015"/>
    </source>
</evidence>
<dbReference type="PANTHER" id="PTHR43537">
    <property type="entry name" value="TRANSCRIPTIONAL REGULATOR, GNTR FAMILY"/>
    <property type="match status" value="1"/>
</dbReference>
<dbReference type="SMART" id="SM00345">
    <property type="entry name" value="HTH_GNTR"/>
    <property type="match status" value="1"/>
</dbReference>
<protein>
    <submittedName>
        <fullName evidence="5">Transcriptional regulator, GntR family</fullName>
    </submittedName>
</protein>
<dbReference type="PROSITE" id="PS50949">
    <property type="entry name" value="HTH_GNTR"/>
    <property type="match status" value="1"/>
</dbReference>
<dbReference type="SUPFAM" id="SSF46785">
    <property type="entry name" value="Winged helix' DNA-binding domain"/>
    <property type="match status" value="1"/>
</dbReference>
<keyword evidence="3" id="KW-0804">Transcription</keyword>
<dbReference type="InterPro" id="IPR036388">
    <property type="entry name" value="WH-like_DNA-bd_sf"/>
</dbReference>
<evidence type="ECO:0000313" key="5">
    <source>
        <dbReference type="EMBL" id="EQD44767.1"/>
    </source>
</evidence>
<reference evidence="5" key="1">
    <citation type="submission" date="2013-08" db="EMBL/GenBank/DDBJ databases">
        <authorList>
            <person name="Mendez C."/>
            <person name="Richter M."/>
            <person name="Ferrer M."/>
            <person name="Sanchez J."/>
        </authorList>
    </citation>
    <scope>NUCLEOTIDE SEQUENCE</scope>
</reference>
<dbReference type="GO" id="GO:0003677">
    <property type="term" value="F:DNA binding"/>
    <property type="evidence" value="ECO:0007669"/>
    <property type="project" value="UniProtKB-KW"/>
</dbReference>
<sequence length="130" mass="14430">MITDARSRADSDGADRPVSRFSLLAPDRGKSNHDQIAATLGIELLDGLYPPGSPMPAEATLIERFRVSRTVLREVMKTLAAKGFLAPKSHVGTRVRDAACWNYFDADVLAWRLRLGLDDGFMQTLTEVRR</sequence>